<sequence>MPTLEYASSFANLPAVSEDYSAPQEYQLKAVDPLEEFDDFDTWLEDVIQTLRPQNLHRLIDAYVKRPPKTSPEVSRWVKTSRDIRYWMYQSVCKDINKLVLARRFRCEFADEYFELLKQVTG</sequence>
<dbReference type="EMBL" id="MNBE01000719">
    <property type="protein sequence ID" value="OKO94535.1"/>
    <property type="molecule type" value="Genomic_DNA"/>
</dbReference>
<dbReference type="AlphaFoldDB" id="A0A1Q5T323"/>
<proteinExistence type="predicted"/>
<gene>
    <name evidence="1" type="ORF">PENSUB_11802</name>
</gene>
<name>A0A1Q5T323_9EURO</name>
<organism evidence="1 2">
    <name type="scientific">Penicillium subrubescens</name>
    <dbReference type="NCBI Taxonomy" id="1316194"/>
    <lineage>
        <taxon>Eukaryota</taxon>
        <taxon>Fungi</taxon>
        <taxon>Dikarya</taxon>
        <taxon>Ascomycota</taxon>
        <taxon>Pezizomycotina</taxon>
        <taxon>Eurotiomycetes</taxon>
        <taxon>Eurotiomycetidae</taxon>
        <taxon>Eurotiales</taxon>
        <taxon>Aspergillaceae</taxon>
        <taxon>Penicillium</taxon>
    </lineage>
</organism>
<protein>
    <submittedName>
        <fullName evidence="1">Uncharacterized protein</fullName>
    </submittedName>
</protein>
<evidence type="ECO:0000313" key="1">
    <source>
        <dbReference type="EMBL" id="OKO94535.1"/>
    </source>
</evidence>
<reference evidence="1 2" key="1">
    <citation type="submission" date="2016-10" db="EMBL/GenBank/DDBJ databases">
        <title>Genome sequence of the ascomycete fungus Penicillium subrubescens.</title>
        <authorList>
            <person name="De Vries R.P."/>
            <person name="Peng M."/>
            <person name="Dilokpimol A."/>
            <person name="Hilden K."/>
            <person name="Makela M.R."/>
            <person name="Grigoriev I."/>
            <person name="Riley R."/>
            <person name="Granchi Z."/>
        </authorList>
    </citation>
    <scope>NUCLEOTIDE SEQUENCE [LARGE SCALE GENOMIC DNA]</scope>
    <source>
        <strain evidence="1 2">CBS 132785</strain>
    </source>
</reference>
<comment type="caution">
    <text evidence="1">The sequence shown here is derived from an EMBL/GenBank/DDBJ whole genome shotgun (WGS) entry which is preliminary data.</text>
</comment>
<dbReference type="Proteomes" id="UP000186955">
    <property type="component" value="Unassembled WGS sequence"/>
</dbReference>
<keyword evidence="2" id="KW-1185">Reference proteome</keyword>
<evidence type="ECO:0000313" key="2">
    <source>
        <dbReference type="Proteomes" id="UP000186955"/>
    </source>
</evidence>
<accession>A0A1Q5T323</accession>